<comment type="subcellular location">
    <subcellularLocation>
        <location evidence="1 14">Cell outer membrane</location>
        <topology evidence="1 14">Multi-pass membrane protein</topology>
    </subcellularLocation>
</comment>
<evidence type="ECO:0000259" key="18">
    <source>
        <dbReference type="Pfam" id="PF00593"/>
    </source>
</evidence>
<dbReference type="CDD" id="cd01347">
    <property type="entry name" value="ligand_gated_channel"/>
    <property type="match status" value="1"/>
</dbReference>
<dbReference type="PANTHER" id="PTHR32552">
    <property type="entry name" value="FERRICHROME IRON RECEPTOR-RELATED"/>
    <property type="match status" value="1"/>
</dbReference>
<dbReference type="Pfam" id="PF07715">
    <property type="entry name" value="Plug"/>
    <property type="match status" value="1"/>
</dbReference>
<dbReference type="Pfam" id="PF00593">
    <property type="entry name" value="TonB_dep_Rec_b-barrel"/>
    <property type="match status" value="1"/>
</dbReference>
<dbReference type="InterPro" id="IPR012910">
    <property type="entry name" value="Plug_dom"/>
</dbReference>
<evidence type="ECO:0000256" key="17">
    <source>
        <dbReference type="SAM" id="SignalP"/>
    </source>
</evidence>
<keyword evidence="12 20" id="KW-0675">Receptor</keyword>
<dbReference type="InterPro" id="IPR039426">
    <property type="entry name" value="TonB-dep_rcpt-like"/>
</dbReference>
<keyword evidence="3 14" id="KW-0813">Transport</keyword>
<dbReference type="GO" id="GO:0015891">
    <property type="term" value="P:siderophore transport"/>
    <property type="evidence" value="ECO:0007669"/>
    <property type="project" value="InterPro"/>
</dbReference>
<dbReference type="PROSITE" id="PS52016">
    <property type="entry name" value="TONB_DEPENDENT_REC_3"/>
    <property type="match status" value="1"/>
</dbReference>
<evidence type="ECO:0000313" key="21">
    <source>
        <dbReference type="Proteomes" id="UP000494108"/>
    </source>
</evidence>
<feature type="domain" description="TonB-dependent receptor plug" evidence="19">
    <location>
        <begin position="58"/>
        <end position="157"/>
    </location>
</feature>
<feature type="chain" id="PRO_5028864486" evidence="17">
    <location>
        <begin position="22"/>
        <end position="724"/>
    </location>
</feature>
<dbReference type="Gene3D" id="2.170.130.10">
    <property type="entry name" value="TonB-dependent receptor, plug domain"/>
    <property type="match status" value="1"/>
</dbReference>
<name>A0A6S6YY41_9BURK</name>
<dbReference type="GO" id="GO:0009279">
    <property type="term" value="C:cell outer membrane"/>
    <property type="evidence" value="ECO:0007669"/>
    <property type="project" value="UniProtKB-SubCell"/>
</dbReference>
<dbReference type="SUPFAM" id="SSF56935">
    <property type="entry name" value="Porins"/>
    <property type="match status" value="1"/>
</dbReference>
<dbReference type="Proteomes" id="UP000494108">
    <property type="component" value="Unassembled WGS sequence"/>
</dbReference>
<dbReference type="Gene3D" id="2.40.170.20">
    <property type="entry name" value="TonB-dependent receptor, beta-barrel domain"/>
    <property type="match status" value="1"/>
</dbReference>
<dbReference type="EMBL" id="CADIJX010000003">
    <property type="protein sequence ID" value="CAB3646676.1"/>
    <property type="molecule type" value="Genomic_DNA"/>
</dbReference>
<keyword evidence="8" id="KW-0408">Iron</keyword>
<protein>
    <submittedName>
        <fullName evidence="20">Metal-pseudopaline receptor CntO</fullName>
    </submittedName>
</protein>
<dbReference type="InterPro" id="IPR000531">
    <property type="entry name" value="Beta-barrel_TonB"/>
</dbReference>
<evidence type="ECO:0000256" key="14">
    <source>
        <dbReference type="PROSITE-ProRule" id="PRU01360"/>
    </source>
</evidence>
<keyword evidence="10 16" id="KW-0798">TonB box</keyword>
<comment type="similarity">
    <text evidence="2 14 16">Belongs to the TonB-dependent receptor family.</text>
</comment>
<evidence type="ECO:0000256" key="5">
    <source>
        <dbReference type="ARBA" id="ARBA00022496"/>
    </source>
</evidence>
<dbReference type="GO" id="GO:0015344">
    <property type="term" value="F:siderophore uptake transmembrane transporter activity"/>
    <property type="evidence" value="ECO:0007669"/>
    <property type="project" value="TreeGrafter"/>
</dbReference>
<evidence type="ECO:0000256" key="6">
    <source>
        <dbReference type="ARBA" id="ARBA00022692"/>
    </source>
</evidence>
<dbReference type="GO" id="GO:0038023">
    <property type="term" value="F:signaling receptor activity"/>
    <property type="evidence" value="ECO:0007669"/>
    <property type="project" value="InterPro"/>
</dbReference>
<evidence type="ECO:0000256" key="15">
    <source>
        <dbReference type="PROSITE-ProRule" id="PRU10144"/>
    </source>
</evidence>
<evidence type="ECO:0000256" key="1">
    <source>
        <dbReference type="ARBA" id="ARBA00004571"/>
    </source>
</evidence>
<evidence type="ECO:0000313" key="20">
    <source>
        <dbReference type="EMBL" id="CAB3646676.1"/>
    </source>
</evidence>
<evidence type="ECO:0000256" key="10">
    <source>
        <dbReference type="ARBA" id="ARBA00023077"/>
    </source>
</evidence>
<dbReference type="InterPro" id="IPR010105">
    <property type="entry name" value="TonB_sidphr_rcpt"/>
</dbReference>
<organism evidence="20 21">
    <name type="scientific">Achromobacter pestifer</name>
    <dbReference type="NCBI Taxonomy" id="1353889"/>
    <lineage>
        <taxon>Bacteria</taxon>
        <taxon>Pseudomonadati</taxon>
        <taxon>Pseudomonadota</taxon>
        <taxon>Betaproteobacteria</taxon>
        <taxon>Burkholderiales</taxon>
        <taxon>Alcaligenaceae</taxon>
        <taxon>Achromobacter</taxon>
    </lineage>
</organism>
<dbReference type="RefSeq" id="WP_175174813.1">
    <property type="nucleotide sequence ID" value="NZ_CADIJX010000003.1"/>
</dbReference>
<feature type="domain" description="TonB-dependent receptor-like beta-barrel" evidence="18">
    <location>
        <begin position="232"/>
        <end position="692"/>
    </location>
</feature>
<keyword evidence="9" id="KW-0406">Ion transport</keyword>
<keyword evidence="13 14" id="KW-0998">Cell outer membrane</keyword>
<evidence type="ECO:0000256" key="4">
    <source>
        <dbReference type="ARBA" id="ARBA00022452"/>
    </source>
</evidence>
<dbReference type="PROSITE" id="PS01156">
    <property type="entry name" value="TONB_DEPENDENT_REC_2"/>
    <property type="match status" value="1"/>
</dbReference>
<evidence type="ECO:0000256" key="13">
    <source>
        <dbReference type="ARBA" id="ARBA00023237"/>
    </source>
</evidence>
<evidence type="ECO:0000256" key="7">
    <source>
        <dbReference type="ARBA" id="ARBA00022729"/>
    </source>
</evidence>
<gene>
    <name evidence="20" type="primary">cntO_2</name>
    <name evidence="20" type="ORF">LMG3431_02501</name>
</gene>
<evidence type="ECO:0000256" key="8">
    <source>
        <dbReference type="ARBA" id="ARBA00023004"/>
    </source>
</evidence>
<evidence type="ECO:0000256" key="16">
    <source>
        <dbReference type="RuleBase" id="RU003357"/>
    </source>
</evidence>
<sequence>MRKVVSAAAIAACAAVPAAQAQEDENELPAIRVEAASDAEGLRLNAKSDSASRLGLTLRETPASVEIVSQEAMRQRGASTLSEALRGATGLAGGGPPSSPTTLSSRGFTDILYLYDGLRMSGAGSTNRVQDTWNYERIEVLKGPASVLQGDSAIGGIVNFQTKRPDRDNPGREAMVSYGSYGTTRTGIGLGDNFGQTGAYRIDYSHSETQVGTIERNTNKLDHLTTGVAFDVAPATRLDLSFDYSRDTGHAYWGTPLVPRSVATSPTSVVSTPDGRVLDRDLVRNNYNVLNDRNEAEAYWLRARVTHNLTSAWSLRNEFAVNKVDRLWKNSESAVFRAPSWIDRDQTTITHNQRYLIDRFDATHTGQIGGLQNKFVVGGELSKTRLDSERRFSNRSAATADALRVSLRQPNVGDYNDDPALMSGPGNRTDFSTDVHGAALFLEDSLKLADPWTVVAGYRYDRIRVDRSVTDLNEGTRSEFGTRYSASSARLGSVLDLTPSSSVYAQYTNATLPVNSLFLLSQSGATFPLSKGEQWELGFKQSLDNLEWTAAVYHITLDNVLSRDPNNAALTVNNGKQSSRGVELSADWRVTPQLTLSGNVAMLNARYDSLIEGDGASRIGNTPPNVPERIVNLFANYRFSDVPMNVFVGMNHTGKIYTDRANQVRINGHTTVDAAISYRIRPALLTFRVRNLTDKLYAYYGGRDISQVLVAPGRTYELAASFDF</sequence>
<keyword evidence="7 17" id="KW-0732">Signal</keyword>
<dbReference type="PANTHER" id="PTHR32552:SF84">
    <property type="entry name" value="TONB-DEPENDENT RECEPTOR-RELATED"/>
    <property type="match status" value="1"/>
</dbReference>
<feature type="short sequence motif" description="TonB C-terminal box" evidence="15">
    <location>
        <begin position="707"/>
        <end position="724"/>
    </location>
</feature>
<evidence type="ECO:0000256" key="9">
    <source>
        <dbReference type="ARBA" id="ARBA00023065"/>
    </source>
</evidence>
<feature type="signal peptide" evidence="17">
    <location>
        <begin position="1"/>
        <end position="21"/>
    </location>
</feature>
<dbReference type="NCBIfam" id="TIGR01783">
    <property type="entry name" value="TonB-siderophor"/>
    <property type="match status" value="1"/>
</dbReference>
<dbReference type="InterPro" id="IPR036942">
    <property type="entry name" value="Beta-barrel_TonB_sf"/>
</dbReference>
<evidence type="ECO:0000256" key="11">
    <source>
        <dbReference type="ARBA" id="ARBA00023136"/>
    </source>
</evidence>
<evidence type="ECO:0000256" key="2">
    <source>
        <dbReference type="ARBA" id="ARBA00009810"/>
    </source>
</evidence>
<dbReference type="InterPro" id="IPR037066">
    <property type="entry name" value="Plug_dom_sf"/>
</dbReference>
<reference evidence="20 21" key="1">
    <citation type="submission" date="2020-04" db="EMBL/GenBank/DDBJ databases">
        <authorList>
            <person name="De Canck E."/>
        </authorList>
    </citation>
    <scope>NUCLEOTIDE SEQUENCE [LARGE SCALE GENOMIC DNA]</scope>
    <source>
        <strain evidence="20 21">LMG 3431</strain>
    </source>
</reference>
<keyword evidence="6 14" id="KW-0812">Transmembrane</keyword>
<proteinExistence type="inferred from homology"/>
<keyword evidence="5" id="KW-0410">Iron transport</keyword>
<keyword evidence="4 14" id="KW-1134">Transmembrane beta strand</keyword>
<keyword evidence="21" id="KW-1185">Reference proteome</keyword>
<evidence type="ECO:0000259" key="19">
    <source>
        <dbReference type="Pfam" id="PF07715"/>
    </source>
</evidence>
<evidence type="ECO:0000256" key="3">
    <source>
        <dbReference type="ARBA" id="ARBA00022448"/>
    </source>
</evidence>
<dbReference type="AlphaFoldDB" id="A0A6S6YY41"/>
<accession>A0A6S6YY41</accession>
<dbReference type="InterPro" id="IPR010917">
    <property type="entry name" value="TonB_rcpt_CS"/>
</dbReference>
<keyword evidence="11 14" id="KW-0472">Membrane</keyword>
<evidence type="ECO:0000256" key="12">
    <source>
        <dbReference type="ARBA" id="ARBA00023170"/>
    </source>
</evidence>